<reference evidence="1 2" key="1">
    <citation type="journal article" date="2011" name="J. Bacteriol.">
        <title>Complete genome sequences of two hemotropic Mycoplasmas, Mycoplasma haemofelis strain Ohio2 and Mycoplasma suis strain Illinois.</title>
        <authorList>
            <person name="Messick J.B."/>
            <person name="Santos A.P."/>
            <person name="Guimaraes A.M."/>
        </authorList>
    </citation>
    <scope>NUCLEOTIDE SEQUENCE [LARGE SCALE GENOMIC DNA]</scope>
    <source>
        <strain evidence="1 2">Ohio2</strain>
    </source>
</reference>
<dbReference type="BioCyc" id="MHAE859194:G1GR7-333-MONOMER"/>
<name>F6FGU4_MYCHI</name>
<dbReference type="KEGG" id="mhf:MHF_0338"/>
<gene>
    <name evidence="1" type="ordered locus">MHF_0338</name>
</gene>
<protein>
    <submittedName>
        <fullName evidence="1">Uncharacterized protein</fullName>
    </submittedName>
</protein>
<organism evidence="1 2">
    <name type="scientific">Mycoplasma haemofelis (strain Ohio2)</name>
    <dbReference type="NCBI Taxonomy" id="859194"/>
    <lineage>
        <taxon>Bacteria</taxon>
        <taxon>Bacillati</taxon>
        <taxon>Mycoplasmatota</taxon>
        <taxon>Mollicutes</taxon>
        <taxon>Mycoplasmataceae</taxon>
        <taxon>Mycoplasma</taxon>
    </lineage>
</organism>
<dbReference type="EMBL" id="CP002808">
    <property type="protein sequence ID" value="AEG72617.1"/>
    <property type="molecule type" value="Genomic_DNA"/>
</dbReference>
<evidence type="ECO:0000313" key="1">
    <source>
        <dbReference type="EMBL" id="AEG72617.1"/>
    </source>
</evidence>
<dbReference type="Proteomes" id="UP000007952">
    <property type="component" value="Chromosome"/>
</dbReference>
<sequence>MVAEGTLKMVLLGAVGSVGAGIGGFRNYLGSSWRAVSKTGRTNWKLRSCSIYEAEGFNLVLTKEGAHVRSIKYSGDAEEFLSGINRRVDKKFKKDVTDRCVNLFDSKIKDKNIYVWQGKSDRFELGNEKWYYTPILQKDWLEEARKNPENKGLI</sequence>
<evidence type="ECO:0000313" key="2">
    <source>
        <dbReference type="Proteomes" id="UP000007952"/>
    </source>
</evidence>
<dbReference type="HOGENOM" id="CLU_1684622_0_0_14"/>
<dbReference type="AlphaFoldDB" id="F6FGU4"/>
<reference key="2">
    <citation type="submission" date="2011-05" db="EMBL/GenBank/DDBJ databases">
        <title>The Genome of Mycoplasma haemofelis Strain Ohio2, a pathogenic hemoplasma of the cat.</title>
        <authorList>
            <person name="Santos A.P."/>
            <person name="Guimaraes A.M.S."/>
            <person name="SanMiguel P.J."/>
            <person name="Martin S.W."/>
            <person name="Messick J.B."/>
        </authorList>
    </citation>
    <scope>NUCLEOTIDE SEQUENCE</scope>
    <source>
        <strain>Ohio2</strain>
    </source>
</reference>
<proteinExistence type="predicted"/>
<accession>F6FGU4</accession>